<reference evidence="2" key="1">
    <citation type="submission" date="2019-07" db="EMBL/GenBank/DDBJ databases">
        <authorList>
            <person name="Dittberner H."/>
        </authorList>
    </citation>
    <scope>NUCLEOTIDE SEQUENCE [LARGE SCALE GENOMIC DNA]</scope>
</reference>
<protein>
    <recommendedName>
        <fullName evidence="4">Secreted protein</fullName>
    </recommendedName>
</protein>
<sequence>MGPVACWLLASQIFPLRLRAQASALGAVGHVLPLCVTCHHSRRNLPPRVCAPGYLRVHASSRDKWEVTGAN</sequence>
<organism evidence="2 3">
    <name type="scientific">Arabis nemorensis</name>
    <dbReference type="NCBI Taxonomy" id="586526"/>
    <lineage>
        <taxon>Eukaryota</taxon>
        <taxon>Viridiplantae</taxon>
        <taxon>Streptophyta</taxon>
        <taxon>Embryophyta</taxon>
        <taxon>Tracheophyta</taxon>
        <taxon>Spermatophyta</taxon>
        <taxon>Magnoliopsida</taxon>
        <taxon>eudicotyledons</taxon>
        <taxon>Gunneridae</taxon>
        <taxon>Pentapetalae</taxon>
        <taxon>rosids</taxon>
        <taxon>malvids</taxon>
        <taxon>Brassicales</taxon>
        <taxon>Brassicaceae</taxon>
        <taxon>Arabideae</taxon>
        <taxon>Arabis</taxon>
    </lineage>
</organism>
<dbReference type="Proteomes" id="UP000489600">
    <property type="component" value="Unassembled WGS sequence"/>
</dbReference>
<evidence type="ECO:0000313" key="3">
    <source>
        <dbReference type="Proteomes" id="UP000489600"/>
    </source>
</evidence>
<accession>A0A565C143</accession>
<keyword evidence="3" id="KW-1185">Reference proteome</keyword>
<proteinExistence type="predicted"/>
<comment type="caution">
    <text evidence="2">The sequence shown here is derived from an EMBL/GenBank/DDBJ whole genome shotgun (WGS) entry which is preliminary data.</text>
</comment>
<evidence type="ECO:0008006" key="4">
    <source>
        <dbReference type="Google" id="ProtNLM"/>
    </source>
</evidence>
<evidence type="ECO:0000313" key="2">
    <source>
        <dbReference type="EMBL" id="VVB07340.1"/>
    </source>
</evidence>
<dbReference type="EMBL" id="CABITT030000006">
    <property type="protein sequence ID" value="VVB07340.1"/>
    <property type="molecule type" value="Genomic_DNA"/>
</dbReference>
<dbReference type="AlphaFoldDB" id="A0A565C143"/>
<keyword evidence="1" id="KW-0732">Signal</keyword>
<feature type="signal peptide" evidence="1">
    <location>
        <begin position="1"/>
        <end position="20"/>
    </location>
</feature>
<name>A0A565C143_9BRAS</name>
<feature type="chain" id="PRO_5021940432" description="Secreted protein" evidence="1">
    <location>
        <begin position="21"/>
        <end position="71"/>
    </location>
</feature>
<gene>
    <name evidence="2" type="ORF">ANE_LOCUS17784</name>
</gene>
<evidence type="ECO:0000256" key="1">
    <source>
        <dbReference type="SAM" id="SignalP"/>
    </source>
</evidence>